<evidence type="ECO:0000313" key="2">
    <source>
        <dbReference type="Proteomes" id="UP000606193"/>
    </source>
</evidence>
<organism evidence="1 2">
    <name type="scientific">Jutongia huaianensis</name>
    <dbReference type="NCBI Taxonomy" id="2763668"/>
    <lineage>
        <taxon>Bacteria</taxon>
        <taxon>Bacillati</taxon>
        <taxon>Bacillota</taxon>
        <taxon>Clostridia</taxon>
        <taxon>Lachnospirales</taxon>
        <taxon>Lachnospiraceae</taxon>
        <taxon>Jutongia</taxon>
    </lineage>
</organism>
<proteinExistence type="predicted"/>
<dbReference type="EMBL" id="JACRSX010000016">
    <property type="protein sequence ID" value="MBC8563155.1"/>
    <property type="molecule type" value="Genomic_DNA"/>
</dbReference>
<protein>
    <submittedName>
        <fullName evidence="1">DUF4866 domain-containing protein</fullName>
    </submittedName>
</protein>
<dbReference type="InterPro" id="IPR032357">
    <property type="entry name" value="DUF4866"/>
</dbReference>
<keyword evidence="2" id="KW-1185">Reference proteome</keyword>
<sequence>MSATLKRIPRETEVEEVFGKILQSPEACGRLEEIFYDRFSEENISPDTRSQHFAKALFSAYENQDISALLLEICQRSMFDLLREAYLIPKRFHGKAGDNPVLLTDVDGNKLETGNRTISSHEWNKYQEILKNHVCAPRSKIYLADGYDIVRRYTDDLDIKEDYVNPKRGIFILYALPDTAALGMSEAQAYAIIWDAFQQIQKCALSAMVYYGQETGLKNERKFDEIGVLLPISQFEKKILHHLTEIDGIVLASREELMKKAGKDSLEL</sequence>
<dbReference type="Proteomes" id="UP000606193">
    <property type="component" value="Unassembled WGS sequence"/>
</dbReference>
<reference evidence="1 2" key="1">
    <citation type="submission" date="2020-08" db="EMBL/GenBank/DDBJ databases">
        <title>Genome public.</title>
        <authorList>
            <person name="Liu C."/>
            <person name="Sun Q."/>
        </authorList>
    </citation>
    <scope>NUCLEOTIDE SEQUENCE [LARGE SCALE GENOMIC DNA]</scope>
    <source>
        <strain evidence="1 2">NSJ-37</strain>
    </source>
</reference>
<evidence type="ECO:0000313" key="1">
    <source>
        <dbReference type="EMBL" id="MBC8563155.1"/>
    </source>
</evidence>
<comment type="caution">
    <text evidence="1">The sequence shown here is derived from an EMBL/GenBank/DDBJ whole genome shotgun (WGS) entry which is preliminary data.</text>
</comment>
<dbReference type="RefSeq" id="WP_022464283.1">
    <property type="nucleotide sequence ID" value="NZ_JACRSX010000016.1"/>
</dbReference>
<name>A0ABR7N3G3_9FIRM</name>
<accession>A0ABR7N3G3</accession>
<gene>
    <name evidence="1" type="ORF">H8704_11030</name>
</gene>
<dbReference type="Pfam" id="PF16160">
    <property type="entry name" value="DUF4866"/>
    <property type="match status" value="1"/>
</dbReference>